<organism evidence="1">
    <name type="scientific">hydrothermal vent metagenome</name>
    <dbReference type="NCBI Taxonomy" id="652676"/>
    <lineage>
        <taxon>unclassified sequences</taxon>
        <taxon>metagenomes</taxon>
        <taxon>ecological metagenomes</taxon>
    </lineage>
</organism>
<proteinExistence type="predicted"/>
<accession>A0A3B0S277</accession>
<name>A0A3B0S277_9ZZZZ</name>
<sequence>MTRAVFLVRRWWWKRFHPFVRIGWITATAGRRRPVTQTAIGVGFMTAGVVLRRTRKNVPVYTHVVDPGRTVRIRVYRGDNMASEAIVRN</sequence>
<dbReference type="AlphaFoldDB" id="A0A3B0S277"/>
<evidence type="ECO:0000313" key="1">
    <source>
        <dbReference type="EMBL" id="VAV97862.1"/>
    </source>
</evidence>
<protein>
    <submittedName>
        <fullName evidence="1">Uncharacterized protein</fullName>
    </submittedName>
</protein>
<reference evidence="1" key="1">
    <citation type="submission" date="2018-06" db="EMBL/GenBank/DDBJ databases">
        <authorList>
            <person name="Zhirakovskaya E."/>
        </authorList>
    </citation>
    <scope>NUCLEOTIDE SEQUENCE</scope>
</reference>
<gene>
    <name evidence="1" type="ORF">MNBD_ACTINO01-2599</name>
</gene>
<dbReference type="EMBL" id="UOEI01000219">
    <property type="protein sequence ID" value="VAV97862.1"/>
    <property type="molecule type" value="Genomic_DNA"/>
</dbReference>